<sequence length="64" mass="7676">MNTKQDQLILADLLKIFEPKNLVRFGGFPALNRVETITWGYHSIKKWYQLKVVESYEWEYRGNV</sequence>
<accession>A0ABV6NG27</accession>
<dbReference type="EMBL" id="JBHLTR010000012">
    <property type="protein sequence ID" value="MFC0559192.1"/>
    <property type="molecule type" value="Genomic_DNA"/>
</dbReference>
<keyword evidence="2" id="KW-1185">Reference proteome</keyword>
<dbReference type="Proteomes" id="UP001589833">
    <property type="component" value="Unassembled WGS sequence"/>
</dbReference>
<gene>
    <name evidence="1" type="ORF">ACFFH4_09030</name>
</gene>
<reference evidence="1 2" key="1">
    <citation type="submission" date="2024-09" db="EMBL/GenBank/DDBJ databases">
        <authorList>
            <person name="Sun Q."/>
            <person name="Mori K."/>
        </authorList>
    </citation>
    <scope>NUCLEOTIDE SEQUENCE [LARGE SCALE GENOMIC DNA]</scope>
    <source>
        <strain evidence="1 2">NCAIM B.02301</strain>
    </source>
</reference>
<name>A0ABV6NG27_9BACI</name>
<protein>
    <submittedName>
        <fullName evidence="1">Uncharacterized protein</fullName>
    </submittedName>
</protein>
<comment type="caution">
    <text evidence="1">The sequence shown here is derived from an EMBL/GenBank/DDBJ whole genome shotgun (WGS) entry which is preliminary data.</text>
</comment>
<evidence type="ECO:0000313" key="1">
    <source>
        <dbReference type="EMBL" id="MFC0559192.1"/>
    </source>
</evidence>
<organism evidence="1 2">
    <name type="scientific">Halalkalibacter alkalisediminis</name>
    <dbReference type="NCBI Taxonomy" id="935616"/>
    <lineage>
        <taxon>Bacteria</taxon>
        <taxon>Bacillati</taxon>
        <taxon>Bacillota</taxon>
        <taxon>Bacilli</taxon>
        <taxon>Bacillales</taxon>
        <taxon>Bacillaceae</taxon>
        <taxon>Halalkalibacter</taxon>
    </lineage>
</organism>
<proteinExistence type="predicted"/>
<dbReference type="RefSeq" id="WP_273848234.1">
    <property type="nucleotide sequence ID" value="NZ_JAQQWT010000059.1"/>
</dbReference>
<evidence type="ECO:0000313" key="2">
    <source>
        <dbReference type="Proteomes" id="UP001589833"/>
    </source>
</evidence>